<evidence type="ECO:0000256" key="4">
    <source>
        <dbReference type="PIRSR" id="PIRSR000148-1"/>
    </source>
</evidence>
<dbReference type="EC" id="1.2.1.11" evidence="6"/>
<dbReference type="RefSeq" id="WP_251949282.1">
    <property type="nucleotide sequence ID" value="NZ_CP080572.1"/>
</dbReference>
<dbReference type="SMART" id="SM00859">
    <property type="entry name" value="Semialdhyde_dh"/>
    <property type="match status" value="1"/>
</dbReference>
<dbReference type="Proteomes" id="UP001056425">
    <property type="component" value="Chromosome"/>
</dbReference>
<evidence type="ECO:0000256" key="1">
    <source>
        <dbReference type="ARBA" id="ARBA00010584"/>
    </source>
</evidence>
<dbReference type="Gene3D" id="3.40.50.720">
    <property type="entry name" value="NAD(P)-binding Rossmann-like Domain"/>
    <property type="match status" value="1"/>
</dbReference>
<feature type="active site" description="Proton acceptor" evidence="4">
    <location>
        <position position="233"/>
    </location>
</feature>
<dbReference type="GO" id="GO:0051287">
    <property type="term" value="F:NAD binding"/>
    <property type="evidence" value="ECO:0007669"/>
    <property type="project" value="InterPro"/>
</dbReference>
<evidence type="ECO:0000259" key="5">
    <source>
        <dbReference type="SMART" id="SM00859"/>
    </source>
</evidence>
<dbReference type="InterPro" id="IPR036291">
    <property type="entry name" value="NAD(P)-bd_dom_sf"/>
</dbReference>
<dbReference type="CDD" id="cd18130">
    <property type="entry name" value="ASADH_C_arch_fung_like"/>
    <property type="match status" value="1"/>
</dbReference>
<feature type="active site" description="Acyl-thioester intermediate" evidence="4">
    <location>
        <position position="141"/>
    </location>
</feature>
<dbReference type="AlphaFoldDB" id="A0A9E7M9W4"/>
<dbReference type="Gene3D" id="3.30.360.10">
    <property type="entry name" value="Dihydrodipicolinate Reductase, domain 2"/>
    <property type="match status" value="1"/>
</dbReference>
<name>A0A9E7M9W4_9EURY</name>
<keyword evidence="2" id="KW-0521">NADP</keyword>
<proteinExistence type="inferred from homology"/>
<evidence type="ECO:0000256" key="3">
    <source>
        <dbReference type="ARBA" id="ARBA00023002"/>
    </source>
</evidence>
<protein>
    <submittedName>
        <fullName evidence="6">Aspartate-semialdehyde dehydrogenase</fullName>
        <ecNumber evidence="6">1.2.1.11</ecNumber>
    </submittedName>
</protein>
<dbReference type="CDD" id="cd02315">
    <property type="entry name" value="ScASADH_like_N"/>
    <property type="match status" value="1"/>
</dbReference>
<reference evidence="6 7" key="1">
    <citation type="submission" date="2021-08" db="EMBL/GenBank/DDBJ databases">
        <title>Thermococcus onnuriiensis IOH2.</title>
        <authorList>
            <person name="Park Y.-J."/>
        </authorList>
    </citation>
    <scope>NUCLEOTIDE SEQUENCE [LARGE SCALE GENOMIC DNA]</scope>
    <source>
        <strain evidence="6 7">IOH2</strain>
    </source>
</reference>
<dbReference type="SUPFAM" id="SSF55347">
    <property type="entry name" value="Glyceraldehyde-3-phosphate dehydrogenase-like, C-terminal domain"/>
    <property type="match status" value="1"/>
</dbReference>
<dbReference type="NCBIfam" id="TIGR00978">
    <property type="entry name" value="asd_EA"/>
    <property type="match status" value="1"/>
</dbReference>
<dbReference type="PANTHER" id="PTHR46718:SF1">
    <property type="entry name" value="ASPARTATE-SEMIALDEHYDE DEHYDROGENASE"/>
    <property type="match status" value="1"/>
</dbReference>
<evidence type="ECO:0000313" key="7">
    <source>
        <dbReference type="Proteomes" id="UP001056425"/>
    </source>
</evidence>
<dbReference type="GO" id="GO:0046983">
    <property type="term" value="F:protein dimerization activity"/>
    <property type="evidence" value="ECO:0007669"/>
    <property type="project" value="InterPro"/>
</dbReference>
<gene>
    <name evidence="6" type="primary">asd</name>
    <name evidence="6" type="ORF">K1720_00560</name>
</gene>
<dbReference type="PIRSF" id="PIRSF000148">
    <property type="entry name" value="ASA_dh"/>
    <property type="match status" value="1"/>
</dbReference>
<dbReference type="SUPFAM" id="SSF51735">
    <property type="entry name" value="NAD(P)-binding Rossmann-fold domains"/>
    <property type="match status" value="1"/>
</dbReference>
<dbReference type="GO" id="GO:0009086">
    <property type="term" value="P:methionine biosynthetic process"/>
    <property type="evidence" value="ECO:0007669"/>
    <property type="project" value="UniProtKB-ARBA"/>
</dbReference>
<dbReference type="InterPro" id="IPR000534">
    <property type="entry name" value="Semialdehyde_DH_NAD-bd"/>
</dbReference>
<accession>A0A9E7M9W4</accession>
<dbReference type="GO" id="GO:0009088">
    <property type="term" value="P:threonine biosynthetic process"/>
    <property type="evidence" value="ECO:0007669"/>
    <property type="project" value="TreeGrafter"/>
</dbReference>
<dbReference type="GeneID" id="72776789"/>
<dbReference type="NCBIfam" id="NF006416">
    <property type="entry name" value="PRK08664.1"/>
    <property type="match status" value="1"/>
</dbReference>
<dbReference type="GO" id="GO:0050661">
    <property type="term" value="F:NADP binding"/>
    <property type="evidence" value="ECO:0007669"/>
    <property type="project" value="InterPro"/>
</dbReference>
<keyword evidence="3 6" id="KW-0560">Oxidoreductase</keyword>
<keyword evidence="7" id="KW-1185">Reference proteome</keyword>
<evidence type="ECO:0000256" key="2">
    <source>
        <dbReference type="ARBA" id="ARBA00022857"/>
    </source>
</evidence>
<dbReference type="GO" id="GO:0004073">
    <property type="term" value="F:aspartate-semialdehyde dehydrogenase activity"/>
    <property type="evidence" value="ECO:0007669"/>
    <property type="project" value="UniProtKB-EC"/>
</dbReference>
<dbReference type="InterPro" id="IPR051823">
    <property type="entry name" value="ASADH-related"/>
</dbReference>
<comment type="similarity">
    <text evidence="1">Belongs to the aspartate-semialdehyde dehydrogenase family.</text>
</comment>
<dbReference type="InterPro" id="IPR012280">
    <property type="entry name" value="Semialdhyde_DH_dimer_dom"/>
</dbReference>
<feature type="domain" description="Semialdehyde dehydrogenase NAD-binding" evidence="5">
    <location>
        <begin position="2"/>
        <end position="122"/>
    </location>
</feature>
<dbReference type="KEGG" id="thei:K1720_00560"/>
<dbReference type="PANTHER" id="PTHR46718">
    <property type="entry name" value="ASPARTATE-SEMIALDEHYDE DEHYDROGENASE"/>
    <property type="match status" value="1"/>
</dbReference>
<dbReference type="InterPro" id="IPR005676">
    <property type="entry name" value="Asp_semi-ald_DH_pep-lack"/>
</dbReference>
<evidence type="ECO:0000313" key="6">
    <source>
        <dbReference type="EMBL" id="USH00016.1"/>
    </source>
</evidence>
<sequence length="335" mass="37232">MEIAILGATGLVGQSFIRLLENHPWFDVKYLIASQRSRGKRFRELATWEVSEEIGEMRIESLEEFDGNADLVFSALPSSIAGKVEKKLAEKIPVFSNASSHRYEEDVPILVPEINGEHLSLVEVQREKRGWEGFIITNPNCSTAILVLSVKALSGFGLKKVNVATMQAISGAGFKGLSAVQIFDNVIPYIEGEEKKIENESRKILGRFEKDRITPARLKISALTVRVPVLHGHTEAVFIELEEDAEVEELKKVLGCFDPLKELKLPSYAKPIVYEEIPQPRLHRDLGNGMTVTVGRLERIGEGEFKYVTLGHNLIRGAAGGSILNAELAYRKGIL</sequence>
<dbReference type="EMBL" id="CP080572">
    <property type="protein sequence ID" value="USH00016.1"/>
    <property type="molecule type" value="Genomic_DNA"/>
</dbReference>
<dbReference type="Pfam" id="PF01118">
    <property type="entry name" value="Semialdhyde_dh"/>
    <property type="match status" value="1"/>
</dbReference>
<organism evidence="6 7">
    <name type="scientific">Thermococcus argininiproducens</name>
    <dbReference type="NCBI Taxonomy" id="2866384"/>
    <lineage>
        <taxon>Archaea</taxon>
        <taxon>Methanobacteriati</taxon>
        <taxon>Methanobacteriota</taxon>
        <taxon>Thermococci</taxon>
        <taxon>Thermococcales</taxon>
        <taxon>Thermococcaceae</taxon>
        <taxon>Thermococcus</taxon>
    </lineage>
</organism>
<dbReference type="Pfam" id="PF02774">
    <property type="entry name" value="Semialdhyde_dhC"/>
    <property type="match status" value="1"/>
</dbReference>